<reference evidence="1 2" key="1">
    <citation type="journal article" date="2023" name="Mol. Ecol. Resour.">
        <title>Chromosome-level genome assembly of a triploid poplar Populus alba 'Berolinensis'.</title>
        <authorList>
            <person name="Chen S."/>
            <person name="Yu Y."/>
            <person name="Wang X."/>
            <person name="Wang S."/>
            <person name="Zhang T."/>
            <person name="Zhou Y."/>
            <person name="He R."/>
            <person name="Meng N."/>
            <person name="Wang Y."/>
            <person name="Liu W."/>
            <person name="Liu Z."/>
            <person name="Liu J."/>
            <person name="Guo Q."/>
            <person name="Huang H."/>
            <person name="Sederoff R.R."/>
            <person name="Wang G."/>
            <person name="Qu G."/>
            <person name="Chen S."/>
        </authorList>
    </citation>
    <scope>NUCLEOTIDE SEQUENCE [LARGE SCALE GENOMIC DNA]</scope>
    <source>
        <strain evidence="1">SC-2020</strain>
    </source>
</reference>
<sequence length="180" mass="20562">MSVFIKAITQIHLVPKPNKHFASLLSKGKGIITDGRWNRVLPVWLVDVTHSFLHPHIVQSEQAFYLKLELEKEKHSVQGAVAQIFRVINILYGTIHPFRKDRWVLCDGLVLEFYFRRLVTIPESGDCLRYGIRKCLWPSILRVPDAGPAQYMLMPAQVSWDLCKGASTNDTNTLVETGFC</sequence>
<evidence type="ECO:0000313" key="1">
    <source>
        <dbReference type="EMBL" id="KAJ7014397.1"/>
    </source>
</evidence>
<dbReference type="AlphaFoldDB" id="A0AAD6RUL9"/>
<comment type="caution">
    <text evidence="1">The sequence shown here is derived from an EMBL/GenBank/DDBJ whole genome shotgun (WGS) entry which is preliminary data.</text>
</comment>
<dbReference type="Proteomes" id="UP001164929">
    <property type="component" value="Chromosome 1"/>
</dbReference>
<dbReference type="EMBL" id="JAQIZT010000001">
    <property type="protein sequence ID" value="KAJ7014397.1"/>
    <property type="molecule type" value="Genomic_DNA"/>
</dbReference>
<evidence type="ECO:0000313" key="2">
    <source>
        <dbReference type="Proteomes" id="UP001164929"/>
    </source>
</evidence>
<organism evidence="1 2">
    <name type="scientific">Populus alba x Populus x berolinensis</name>
    <dbReference type="NCBI Taxonomy" id="444605"/>
    <lineage>
        <taxon>Eukaryota</taxon>
        <taxon>Viridiplantae</taxon>
        <taxon>Streptophyta</taxon>
        <taxon>Embryophyta</taxon>
        <taxon>Tracheophyta</taxon>
        <taxon>Spermatophyta</taxon>
        <taxon>Magnoliopsida</taxon>
        <taxon>eudicotyledons</taxon>
        <taxon>Gunneridae</taxon>
        <taxon>Pentapetalae</taxon>
        <taxon>rosids</taxon>
        <taxon>fabids</taxon>
        <taxon>Malpighiales</taxon>
        <taxon>Salicaceae</taxon>
        <taxon>Saliceae</taxon>
        <taxon>Populus</taxon>
    </lineage>
</organism>
<proteinExistence type="predicted"/>
<name>A0AAD6RUL9_9ROSI</name>
<protein>
    <submittedName>
        <fullName evidence="1">Uncharacterized protein</fullName>
    </submittedName>
</protein>
<gene>
    <name evidence="1" type="ORF">NC653_003879</name>
</gene>
<keyword evidence="2" id="KW-1185">Reference proteome</keyword>
<accession>A0AAD6RUL9</accession>